<dbReference type="AlphaFoldDB" id="A0A4Z2GL94"/>
<sequence>MRGEKLFVVKSPYGTCTQCKEGVVTPMQECVFKGGNSFLNFQGPQAIPYSTVAIAHAAGFGWDTREVEDRDDLEPLCDYSMATGGYPVQHIPSQTGRDTEDRVTHE</sequence>
<dbReference type="EMBL" id="SRLO01000487">
    <property type="protein sequence ID" value="TNN54358.1"/>
    <property type="molecule type" value="Genomic_DNA"/>
</dbReference>
<evidence type="ECO:0000313" key="3">
    <source>
        <dbReference type="Proteomes" id="UP000314294"/>
    </source>
</evidence>
<protein>
    <submittedName>
        <fullName evidence="2">Uncharacterized protein</fullName>
    </submittedName>
</protein>
<keyword evidence="3" id="KW-1185">Reference proteome</keyword>
<proteinExistence type="predicted"/>
<feature type="compositionally biased region" description="Basic and acidic residues" evidence="1">
    <location>
        <begin position="97"/>
        <end position="106"/>
    </location>
</feature>
<evidence type="ECO:0000313" key="2">
    <source>
        <dbReference type="EMBL" id="TNN54358.1"/>
    </source>
</evidence>
<organism evidence="2 3">
    <name type="scientific">Liparis tanakae</name>
    <name type="common">Tanaka's snailfish</name>
    <dbReference type="NCBI Taxonomy" id="230148"/>
    <lineage>
        <taxon>Eukaryota</taxon>
        <taxon>Metazoa</taxon>
        <taxon>Chordata</taxon>
        <taxon>Craniata</taxon>
        <taxon>Vertebrata</taxon>
        <taxon>Euteleostomi</taxon>
        <taxon>Actinopterygii</taxon>
        <taxon>Neopterygii</taxon>
        <taxon>Teleostei</taxon>
        <taxon>Neoteleostei</taxon>
        <taxon>Acanthomorphata</taxon>
        <taxon>Eupercaria</taxon>
        <taxon>Perciformes</taxon>
        <taxon>Cottioidei</taxon>
        <taxon>Cottales</taxon>
        <taxon>Liparidae</taxon>
        <taxon>Liparis</taxon>
    </lineage>
</organism>
<name>A0A4Z2GL94_9TELE</name>
<accession>A0A4Z2GL94</accession>
<dbReference type="Proteomes" id="UP000314294">
    <property type="component" value="Unassembled WGS sequence"/>
</dbReference>
<gene>
    <name evidence="2" type="ORF">EYF80_035438</name>
</gene>
<evidence type="ECO:0000256" key="1">
    <source>
        <dbReference type="SAM" id="MobiDB-lite"/>
    </source>
</evidence>
<reference evidence="2 3" key="1">
    <citation type="submission" date="2019-03" db="EMBL/GenBank/DDBJ databases">
        <title>First draft genome of Liparis tanakae, snailfish: a comprehensive survey of snailfish specific genes.</title>
        <authorList>
            <person name="Kim W."/>
            <person name="Song I."/>
            <person name="Jeong J.-H."/>
            <person name="Kim D."/>
            <person name="Kim S."/>
            <person name="Ryu S."/>
            <person name="Song J.Y."/>
            <person name="Lee S.K."/>
        </authorList>
    </citation>
    <scope>NUCLEOTIDE SEQUENCE [LARGE SCALE GENOMIC DNA]</scope>
    <source>
        <tissue evidence="2">Muscle</tissue>
    </source>
</reference>
<feature type="region of interest" description="Disordered" evidence="1">
    <location>
        <begin position="84"/>
        <end position="106"/>
    </location>
</feature>
<comment type="caution">
    <text evidence="2">The sequence shown here is derived from an EMBL/GenBank/DDBJ whole genome shotgun (WGS) entry which is preliminary data.</text>
</comment>